<dbReference type="PANTHER" id="PTHR31225">
    <property type="entry name" value="OS04G0344100 PROTEIN-RELATED"/>
    <property type="match status" value="1"/>
</dbReference>
<dbReference type="Gene3D" id="1.10.600.10">
    <property type="entry name" value="Farnesyl Diphosphate Synthase"/>
    <property type="match status" value="1"/>
</dbReference>
<evidence type="ECO:0000259" key="5">
    <source>
        <dbReference type="Pfam" id="PF03936"/>
    </source>
</evidence>
<reference evidence="6" key="1">
    <citation type="submission" date="2020-07" db="EMBL/GenBank/DDBJ databases">
        <title>Complete Elucidation of the Terpenoid Biosynthesis Pathway in Curcuma wenyujin.</title>
        <authorList>
            <person name="Wu Z."/>
        </authorList>
    </citation>
    <scope>NUCLEOTIDE SEQUENCE</scope>
    <source>
        <tissue evidence="6">Rhizome</tissue>
    </source>
</reference>
<protein>
    <submittedName>
        <fullName evidence="6">Terpene synthase</fullName>
    </submittedName>
</protein>
<dbReference type="GO" id="GO:0016102">
    <property type="term" value="P:diterpenoid biosynthetic process"/>
    <property type="evidence" value="ECO:0007669"/>
    <property type="project" value="InterPro"/>
</dbReference>
<name>A0A8E5BEI8_9LILI</name>
<dbReference type="FunFam" id="1.10.600.10:FF:000007">
    <property type="entry name" value="Isoprene synthase, chloroplastic"/>
    <property type="match status" value="1"/>
</dbReference>
<dbReference type="GO" id="GO:0010333">
    <property type="term" value="F:terpene synthase activity"/>
    <property type="evidence" value="ECO:0007669"/>
    <property type="project" value="InterPro"/>
</dbReference>
<dbReference type="InterPro" id="IPR008930">
    <property type="entry name" value="Terpenoid_cyclase/PrenylTrfase"/>
</dbReference>
<dbReference type="InterPro" id="IPR034741">
    <property type="entry name" value="Terpene_cyclase-like_1_C"/>
</dbReference>
<dbReference type="GO" id="GO:0009507">
    <property type="term" value="C:chloroplast"/>
    <property type="evidence" value="ECO:0007669"/>
    <property type="project" value="UniProtKB-ARBA"/>
</dbReference>
<dbReference type="InterPro" id="IPR008949">
    <property type="entry name" value="Isoprenoid_synthase_dom_sf"/>
</dbReference>
<dbReference type="SFLD" id="SFLDS00005">
    <property type="entry name" value="Isoprenoid_Synthase_Type_I"/>
    <property type="match status" value="1"/>
</dbReference>
<accession>A0A8E5BEI8</accession>
<dbReference type="AlphaFoldDB" id="A0A8E5BEI8"/>
<organism evidence="6">
    <name type="scientific">Curcuma wenyujin</name>
    <dbReference type="NCBI Taxonomy" id="136221"/>
    <lineage>
        <taxon>Eukaryota</taxon>
        <taxon>Viridiplantae</taxon>
        <taxon>Streptophyta</taxon>
        <taxon>Embryophyta</taxon>
        <taxon>Tracheophyta</taxon>
        <taxon>Spermatophyta</taxon>
        <taxon>Magnoliopsida</taxon>
        <taxon>Liliopsida</taxon>
        <taxon>Zingiberales</taxon>
        <taxon>Zingiberaceae</taxon>
        <taxon>Curcuma</taxon>
    </lineage>
</organism>
<dbReference type="SMR" id="A0A8E5BEI8"/>
<dbReference type="SUPFAM" id="SSF48239">
    <property type="entry name" value="Terpenoid cyclases/Protein prenyltransferases"/>
    <property type="match status" value="1"/>
</dbReference>
<evidence type="ECO:0000256" key="3">
    <source>
        <dbReference type="ARBA" id="ARBA00023239"/>
    </source>
</evidence>
<dbReference type="SFLD" id="SFLDG01019">
    <property type="entry name" value="Terpene_Cyclase_Like_1_C_Termi"/>
    <property type="match status" value="1"/>
</dbReference>
<feature type="domain" description="Terpene synthase N-terminal" evidence="4">
    <location>
        <begin position="26"/>
        <end position="195"/>
    </location>
</feature>
<dbReference type="Gene3D" id="1.50.10.130">
    <property type="entry name" value="Terpene synthase, N-terminal domain"/>
    <property type="match status" value="1"/>
</dbReference>
<keyword evidence="3" id="KW-0456">Lyase</keyword>
<keyword evidence="2" id="KW-0460">Magnesium</keyword>
<evidence type="ECO:0000259" key="4">
    <source>
        <dbReference type="Pfam" id="PF01397"/>
    </source>
</evidence>
<dbReference type="InterPro" id="IPR044814">
    <property type="entry name" value="Terpene_cyclase_plant_C1"/>
</dbReference>
<dbReference type="InterPro" id="IPR050148">
    <property type="entry name" value="Terpene_synthase-like"/>
</dbReference>
<dbReference type="Pfam" id="PF01397">
    <property type="entry name" value="Terpene_synth"/>
    <property type="match status" value="1"/>
</dbReference>
<feature type="domain" description="Terpene synthase metal-binding" evidence="5">
    <location>
        <begin position="256"/>
        <end position="495"/>
    </location>
</feature>
<dbReference type="InterPro" id="IPR005630">
    <property type="entry name" value="Terpene_synthase_metal-bd"/>
</dbReference>
<dbReference type="EMBL" id="MT814867">
    <property type="protein sequence ID" value="QSK97106.1"/>
    <property type="molecule type" value="mRNA"/>
</dbReference>
<dbReference type="CDD" id="cd00684">
    <property type="entry name" value="Terpene_cyclase_plant_C1"/>
    <property type="match status" value="1"/>
</dbReference>
<sequence>MEKQPLTFIGDEEAKVRKSSKFHPSIWGDYFIRSSSLSHAEESTQSMIKRVEELKVQVKSMFKDTSDILQLMNLIDSSQMLGLDYHFENEIDKALRLIYEFDDNYYGLYETSLRFRLLRQHGYHVSADIFNKFKGDNGSFISSLNGDAKGLLSLYNASYLGTHGEIILDEAKSYTKPQLVSLLTELEQSLAAQVSLFLELPLCRRMKILLARKYILIYQEDAMRNNVILELAKLNFNLLQSLYQEELKTISIWWNDLALAKSLSFTRDRIVECYYWILTIYFEPHHSRARVICSKVISLISITDDIYDNYSTLEESRQLTEAIKRWNPQVVDCLPEYLRDYYLKLLKTCEEIEEELELNEKYRMQYVQDEIKAIAIAYLQEAEWGIERHVPSLDEHLHTSLISSGCSVVPCASFVGMGEVATKEVFDWYSSFPKAVEAGCAIGRILNDIESHEREREQAGDHFASTVESYMKEYNTNEKVACKKLQEIVEKAWKDLNEESLNPTKVPRLIIERIVNFARSMEEIYKSNDMYTNPNNKMKDNMSLVLVESFLV</sequence>
<dbReference type="FunFam" id="1.50.10.130:FF:000001">
    <property type="entry name" value="Isoprene synthase, chloroplastic"/>
    <property type="match status" value="1"/>
</dbReference>
<dbReference type="SUPFAM" id="SSF48576">
    <property type="entry name" value="Terpenoid synthases"/>
    <property type="match status" value="1"/>
</dbReference>
<evidence type="ECO:0000313" key="6">
    <source>
        <dbReference type="EMBL" id="QSK97106.1"/>
    </source>
</evidence>
<keyword evidence="1" id="KW-0479">Metal-binding</keyword>
<dbReference type="Pfam" id="PF03936">
    <property type="entry name" value="Terpene_synth_C"/>
    <property type="match status" value="1"/>
</dbReference>
<dbReference type="GO" id="GO:0000287">
    <property type="term" value="F:magnesium ion binding"/>
    <property type="evidence" value="ECO:0007669"/>
    <property type="project" value="InterPro"/>
</dbReference>
<proteinExistence type="evidence at transcript level"/>
<dbReference type="InterPro" id="IPR001906">
    <property type="entry name" value="Terpene_synth_N"/>
</dbReference>
<dbReference type="InterPro" id="IPR036965">
    <property type="entry name" value="Terpene_synth_N_sf"/>
</dbReference>
<dbReference type="PANTHER" id="PTHR31225:SF93">
    <property type="entry name" value="ALPHA-HUMULENE_(-)-(E)-BETA-CARYOPHYLLENE SYNTHASE"/>
    <property type="match status" value="1"/>
</dbReference>
<evidence type="ECO:0000256" key="1">
    <source>
        <dbReference type="ARBA" id="ARBA00022723"/>
    </source>
</evidence>
<evidence type="ECO:0000256" key="2">
    <source>
        <dbReference type="ARBA" id="ARBA00022842"/>
    </source>
</evidence>